<protein>
    <submittedName>
        <fullName evidence="7">VirB4 family type IV secretion/conjugal transfer ATPase</fullName>
    </submittedName>
</protein>
<evidence type="ECO:0000256" key="2">
    <source>
        <dbReference type="ARBA" id="ARBA00022741"/>
    </source>
</evidence>
<proteinExistence type="inferred from homology"/>
<name>A0A2W5MZ86_9BACT</name>
<feature type="domain" description="TraG P-loop" evidence="6">
    <location>
        <begin position="585"/>
        <end position="712"/>
    </location>
</feature>
<dbReference type="InterPro" id="IPR043964">
    <property type="entry name" value="P-loop_TraG"/>
</dbReference>
<evidence type="ECO:0000313" key="8">
    <source>
        <dbReference type="Proteomes" id="UP000249417"/>
    </source>
</evidence>
<keyword evidence="4" id="KW-0843">Virulence</keyword>
<sequence>MLTAARKEDMKLGRIAKHEESVSRFIPYARLVDAHTIKTKDKMLLQVIKLDGIPFETMDEADIIDKKETRKNMLRTLSNSRFAIYHHIIRREERPSLDGFFENDWCRDLDLAYQKRLATKRMYVNEQFITIVRRPAPGAIGFLAELSRAFFSKIDKEEQEAQEKADLKALNDATAAILSALSEYKPRLLGLESTERGTFSESLSFLSYLINLEKVDIRPPRRSIADHLPSKRIFFGKEALELRGSVPGDTKLASVLSVKEYAPETKPGMFDSLLRLPYEFILTQSFGFVDRQATLNAMRETKRKLISGDQGAISLEEQMDDAIDDLSSGESTFGEHHLTITVLGKSAAELNNAINGCVSAFIKRGLVVAREDINMEPAFWAQLPGNFSYIARRALVSNANFAGLASLHNFPVGKAENNHWASPISLLETTSGTPYWFNFHAHDVGNFTVIGPTGTGKTVLLTFLNAQAQRLKPRTIYFDKDRGAEIYMRAIGGAYTILSQGTLTGLNPMQLPDSPENRAFLREWVKWLITCDNNLPLSPEDQDVIAQAVNANFTVPMEHRRLRHFAHLLAGHEKTGGHSMAARIAKWHGHGERAWLFDNAQDILSLDNRNIGFDLTSILDDPVSRTPWLMYIFHRVQDILNGQKVIIMLDEGWKLLDDPVFSAKIKDWMKTIRKQNGIVGFATQSAKDAIRSSVGDAIIEQSPTQIFLPNHRAVEDDYCNGFGLSLEELRIVRSLRRESRCFLLKHGKDSVIAKLDLSGMDSFIKVLSGRTETVAQMHDLIRQYGENPSNWLPELSKRRTT</sequence>
<reference evidence="7 8" key="1">
    <citation type="submission" date="2017-08" db="EMBL/GenBank/DDBJ databases">
        <title>Infants hospitalized years apart are colonized by the same room-sourced microbial strains.</title>
        <authorList>
            <person name="Brooks B."/>
            <person name="Olm M.R."/>
            <person name="Firek B.A."/>
            <person name="Baker R."/>
            <person name="Thomas B.C."/>
            <person name="Morowitz M.J."/>
            <person name="Banfield J.F."/>
        </authorList>
    </citation>
    <scope>NUCLEOTIDE SEQUENCE [LARGE SCALE GENOMIC DNA]</scope>
    <source>
        <strain evidence="7">S2_005_002_R2_29</strain>
    </source>
</reference>
<organism evidence="7 8">
    <name type="scientific">Micavibrio aeruginosavorus</name>
    <dbReference type="NCBI Taxonomy" id="349221"/>
    <lineage>
        <taxon>Bacteria</taxon>
        <taxon>Pseudomonadati</taxon>
        <taxon>Bdellovibrionota</taxon>
        <taxon>Bdellovibrionia</taxon>
        <taxon>Bdellovibrionales</taxon>
        <taxon>Pseudobdellovibrionaceae</taxon>
        <taxon>Micavibrio</taxon>
    </lineage>
</organism>
<dbReference type="SUPFAM" id="SSF52540">
    <property type="entry name" value="P-loop containing nucleoside triphosphate hydrolases"/>
    <property type="match status" value="1"/>
</dbReference>
<dbReference type="GO" id="GO:0005524">
    <property type="term" value="F:ATP binding"/>
    <property type="evidence" value="ECO:0007669"/>
    <property type="project" value="UniProtKB-KW"/>
</dbReference>
<evidence type="ECO:0000259" key="6">
    <source>
        <dbReference type="Pfam" id="PF19044"/>
    </source>
</evidence>
<dbReference type="Proteomes" id="UP000249417">
    <property type="component" value="Unassembled WGS sequence"/>
</dbReference>
<dbReference type="Gene3D" id="3.40.50.300">
    <property type="entry name" value="P-loop containing nucleotide triphosphate hydrolases"/>
    <property type="match status" value="1"/>
</dbReference>
<dbReference type="PANTHER" id="PTHR30121:SF12">
    <property type="entry name" value="TYPE IV SECRETION SYSTEM PROTEIN CAGE"/>
    <property type="match status" value="1"/>
</dbReference>
<dbReference type="InterPro" id="IPR051162">
    <property type="entry name" value="T4SS_component"/>
</dbReference>
<dbReference type="NCBIfam" id="TIGR00929">
    <property type="entry name" value="VirB4_CagE"/>
    <property type="match status" value="1"/>
</dbReference>
<dbReference type="Pfam" id="PF19044">
    <property type="entry name" value="P-loop_TraG"/>
    <property type="match status" value="1"/>
</dbReference>
<dbReference type="AlphaFoldDB" id="A0A2W5MZ86"/>
<feature type="domain" description="CagE TrbE VirB component of type IV transporter system central" evidence="5">
    <location>
        <begin position="192"/>
        <end position="392"/>
    </location>
</feature>
<dbReference type="InterPro" id="IPR018145">
    <property type="entry name" value="CagE_TrbE_VirB_cntrl_dom"/>
</dbReference>
<accession>A0A2W5MZ86</accession>
<comment type="caution">
    <text evidence="7">The sequence shown here is derived from an EMBL/GenBank/DDBJ whole genome shotgun (WGS) entry which is preliminary data.</text>
</comment>
<evidence type="ECO:0000256" key="1">
    <source>
        <dbReference type="ARBA" id="ARBA00006512"/>
    </source>
</evidence>
<keyword evidence="3" id="KW-0067">ATP-binding</keyword>
<dbReference type="Pfam" id="PF03135">
    <property type="entry name" value="CagE_TrbE_VirB"/>
    <property type="match status" value="1"/>
</dbReference>
<keyword evidence="2" id="KW-0547">Nucleotide-binding</keyword>
<dbReference type="InterPro" id="IPR004346">
    <property type="entry name" value="CagE_TrbE_VirB"/>
</dbReference>
<dbReference type="Gene3D" id="1.10.8.730">
    <property type="match status" value="1"/>
</dbReference>
<evidence type="ECO:0000256" key="4">
    <source>
        <dbReference type="ARBA" id="ARBA00023026"/>
    </source>
</evidence>
<gene>
    <name evidence="7" type="ORF">DI551_07270</name>
</gene>
<comment type="similarity">
    <text evidence="1">Belongs to the TrbE/VirB4 family.</text>
</comment>
<dbReference type="InterPro" id="IPR027417">
    <property type="entry name" value="P-loop_NTPase"/>
</dbReference>
<evidence type="ECO:0000259" key="5">
    <source>
        <dbReference type="Pfam" id="PF03135"/>
    </source>
</evidence>
<dbReference type="PANTHER" id="PTHR30121">
    <property type="entry name" value="UNCHARACTERIZED PROTEIN YJGR-RELATED"/>
    <property type="match status" value="1"/>
</dbReference>
<dbReference type="EMBL" id="QFQB01000048">
    <property type="protein sequence ID" value="PZQ45459.1"/>
    <property type="molecule type" value="Genomic_DNA"/>
</dbReference>
<evidence type="ECO:0000256" key="3">
    <source>
        <dbReference type="ARBA" id="ARBA00022840"/>
    </source>
</evidence>
<evidence type="ECO:0000313" key="7">
    <source>
        <dbReference type="EMBL" id="PZQ45459.1"/>
    </source>
</evidence>